<keyword evidence="4" id="KW-0472">Membrane</keyword>
<keyword evidence="4" id="KW-0812">Transmembrane</keyword>
<evidence type="ECO:0000313" key="5">
    <source>
        <dbReference type="EMBL" id="AFT63984.1"/>
    </source>
</evidence>
<accession>M4HWQ3</accession>
<evidence type="ECO:0000256" key="2">
    <source>
        <dbReference type="ARBA" id="ARBA00019907"/>
    </source>
</evidence>
<evidence type="ECO:0000256" key="1">
    <source>
        <dbReference type="ARBA" id="ARBA00005698"/>
    </source>
</evidence>
<feature type="transmembrane region" description="Helical" evidence="4">
    <location>
        <begin position="52"/>
        <end position="74"/>
    </location>
</feature>
<dbReference type="InterPro" id="IPR001457">
    <property type="entry name" value="NADH_UbQ/plastoQ_OxRdtase_su6"/>
</dbReference>
<keyword evidence="4" id="KW-1133">Transmembrane helix</keyword>
<evidence type="ECO:0000256" key="4">
    <source>
        <dbReference type="RuleBase" id="RU004429"/>
    </source>
</evidence>
<proteinExistence type="inferred from homology"/>
<keyword evidence="4" id="KW-1003">Cell membrane</keyword>
<keyword evidence="4" id="KW-0874">Quinone</keyword>
<dbReference type="Pfam" id="PF00499">
    <property type="entry name" value="Oxidored_q3"/>
    <property type="match status" value="1"/>
</dbReference>
<dbReference type="AlphaFoldDB" id="M4HWQ3"/>
<comment type="subcellular location">
    <subcellularLocation>
        <location evidence="4">Cell membrane</location>
        <topology evidence="4">Multi-pass membrane protein</topology>
    </subcellularLocation>
</comment>
<name>M4HWQ3_9GAMM</name>
<comment type="caution">
    <text evidence="4">Lacks conserved residue(s) required for the propagation of feature annotation.</text>
</comment>
<keyword evidence="4" id="KW-0520">NAD</keyword>
<evidence type="ECO:0000256" key="3">
    <source>
        <dbReference type="ARBA" id="ARBA00025811"/>
    </source>
</evidence>
<organism evidence="5">
    <name type="scientific">gamma proteobacterium D250</name>
    <dbReference type="NCBI Taxonomy" id="649546"/>
    <lineage>
        <taxon>Bacteria</taxon>
        <taxon>Pseudomonadati</taxon>
        <taxon>Pseudomonadota</taxon>
        <taxon>Gammaproteobacteria</taxon>
    </lineage>
</organism>
<dbReference type="GO" id="GO:0005886">
    <property type="term" value="C:plasma membrane"/>
    <property type="evidence" value="ECO:0007669"/>
    <property type="project" value="UniProtKB-SubCell"/>
</dbReference>
<comment type="similarity">
    <text evidence="1 4">Belongs to the complex I subunit 6 family.</text>
</comment>
<dbReference type="InterPro" id="IPR042106">
    <property type="entry name" value="Nuo/plastoQ_OxRdtase_6_NuoJ"/>
</dbReference>
<comment type="catalytic activity">
    <reaction evidence="4">
        <text>a quinone + NADH + 5 H(+)(in) = a quinol + NAD(+) + 4 H(+)(out)</text>
        <dbReference type="Rhea" id="RHEA:57888"/>
        <dbReference type="ChEBI" id="CHEBI:15378"/>
        <dbReference type="ChEBI" id="CHEBI:24646"/>
        <dbReference type="ChEBI" id="CHEBI:57540"/>
        <dbReference type="ChEBI" id="CHEBI:57945"/>
        <dbReference type="ChEBI" id="CHEBI:132124"/>
    </reaction>
</comment>
<dbReference type="EC" id="7.1.1.-" evidence="4"/>
<dbReference type="EMBL" id="JX523949">
    <property type="protein sequence ID" value="AFT63984.1"/>
    <property type="molecule type" value="Genomic_DNA"/>
</dbReference>
<feature type="transmembrane region" description="Helical" evidence="4">
    <location>
        <begin position="6"/>
        <end position="21"/>
    </location>
</feature>
<dbReference type="GO" id="GO:0048038">
    <property type="term" value="F:quinone binding"/>
    <property type="evidence" value="ECO:0007669"/>
    <property type="project" value="UniProtKB-UniRule"/>
</dbReference>
<comment type="function">
    <text evidence="4">NDH-1 shuttles electrons from NADH, via FMN and iron-sulfur (Fe-S) centers, to quinones in the respiratory chain. Couples the redox reaction to proton translocation (for every two electrons transferred, four hydrogen ions are translocated across the cytoplasmic membrane), and thus conserves the redox energy in a proton gradient.</text>
</comment>
<sequence>MHYTFYLTAAVAIVSTAMVIFHKNAVHALLYLVTSLLSVAVIFYQFGAPLAAALEVIIYAGAIMVLVIFVIMMLNQGGCGGCTGTSLVAAPHLDRAGAALGHTAYPVASTD</sequence>
<dbReference type="GO" id="GO:0008137">
    <property type="term" value="F:NADH dehydrogenase (ubiquinone) activity"/>
    <property type="evidence" value="ECO:0007669"/>
    <property type="project" value="UniProtKB-UniRule"/>
</dbReference>
<dbReference type="Gene3D" id="1.20.120.1200">
    <property type="entry name" value="NADH-ubiquinone/plastoquinone oxidoreductase chain 6, subunit NuoJ"/>
    <property type="match status" value="1"/>
</dbReference>
<protein>
    <recommendedName>
        <fullName evidence="2 4">NADH-quinone oxidoreductase subunit J</fullName>
        <ecNumber evidence="4">7.1.1.-</ecNumber>
    </recommendedName>
</protein>
<dbReference type="PANTHER" id="PTHR33269:SF17">
    <property type="entry name" value="NADH-UBIQUINONE OXIDOREDUCTASE CHAIN 6"/>
    <property type="match status" value="1"/>
</dbReference>
<feature type="transmembrane region" description="Helical" evidence="4">
    <location>
        <begin position="28"/>
        <end position="46"/>
    </location>
</feature>
<reference evidence="5" key="1">
    <citation type="journal article" date="2013" name="Mar. Drugs">
        <title>Assessing the effectiveness of functional genetic screens for the identification of bioactive metabolites.</title>
        <authorList>
            <person name="Penesyan A."/>
            <person name="Ballestriero F."/>
            <person name="Daim M."/>
            <person name="Kjelleberg S."/>
            <person name="Thomas T."/>
            <person name="Egan S."/>
        </authorList>
    </citation>
    <scope>NUCLEOTIDE SEQUENCE</scope>
    <source>
        <strain evidence="5">D250</strain>
    </source>
</reference>
<comment type="subunit">
    <text evidence="3">Composed of 13 different subunits. Subunits NuoA, H, J, K, L, M, N constitute the membrane sector of the complex.</text>
</comment>
<dbReference type="PANTHER" id="PTHR33269">
    <property type="entry name" value="NADH-UBIQUINONE OXIDOREDUCTASE CHAIN 6"/>
    <property type="match status" value="1"/>
</dbReference>